<evidence type="ECO:0000313" key="3">
    <source>
        <dbReference type="Proteomes" id="UP000044602"/>
    </source>
</evidence>
<feature type="compositionally biased region" description="Basic residues" evidence="1">
    <location>
        <begin position="1"/>
        <end position="16"/>
    </location>
</feature>
<proteinExistence type="predicted"/>
<protein>
    <submittedName>
        <fullName evidence="2">Uncharacterized protein</fullName>
    </submittedName>
</protein>
<dbReference type="EMBL" id="CVQH01022958">
    <property type="protein sequence ID" value="CRK34266.1"/>
    <property type="molecule type" value="Genomic_DNA"/>
</dbReference>
<reference evidence="2 3" key="1">
    <citation type="submission" date="2015-05" db="EMBL/GenBank/DDBJ databases">
        <authorList>
            <person name="Wang D.B."/>
            <person name="Wang M."/>
        </authorList>
    </citation>
    <scope>NUCLEOTIDE SEQUENCE [LARGE SCALE GENOMIC DNA]</scope>
    <source>
        <strain evidence="2">VL1</strain>
    </source>
</reference>
<dbReference type="Proteomes" id="UP000044602">
    <property type="component" value="Unassembled WGS sequence"/>
</dbReference>
<accession>A0A0G4MJ60</accession>
<feature type="non-terminal residue" evidence="2">
    <location>
        <position position="1"/>
    </location>
</feature>
<sequence length="95" mass="10771">GLRSRLRPPRSRRGRHQLGQVAGKGDAPQGHPLRRHQALQHRLPAQVHHDARRGVRPGVVLRGRVLEGQPRRHDRLPGAHGQKVLPLRRPARLQL</sequence>
<gene>
    <name evidence="2" type="ORF">BN1708_019472</name>
</gene>
<dbReference type="AlphaFoldDB" id="A0A0G4MJ60"/>
<feature type="region of interest" description="Disordered" evidence="1">
    <location>
        <begin position="1"/>
        <end position="37"/>
    </location>
</feature>
<evidence type="ECO:0000256" key="1">
    <source>
        <dbReference type="SAM" id="MobiDB-lite"/>
    </source>
</evidence>
<feature type="region of interest" description="Disordered" evidence="1">
    <location>
        <begin position="67"/>
        <end position="95"/>
    </location>
</feature>
<keyword evidence="3" id="KW-1185">Reference proteome</keyword>
<evidence type="ECO:0000313" key="2">
    <source>
        <dbReference type="EMBL" id="CRK34266.1"/>
    </source>
</evidence>
<name>A0A0G4MJ60_VERLO</name>
<organism evidence="2 3">
    <name type="scientific">Verticillium longisporum</name>
    <name type="common">Verticillium dahliae var. longisporum</name>
    <dbReference type="NCBI Taxonomy" id="100787"/>
    <lineage>
        <taxon>Eukaryota</taxon>
        <taxon>Fungi</taxon>
        <taxon>Dikarya</taxon>
        <taxon>Ascomycota</taxon>
        <taxon>Pezizomycotina</taxon>
        <taxon>Sordariomycetes</taxon>
        <taxon>Hypocreomycetidae</taxon>
        <taxon>Glomerellales</taxon>
        <taxon>Plectosphaerellaceae</taxon>
        <taxon>Verticillium</taxon>
    </lineage>
</organism>